<dbReference type="CDD" id="cd06170">
    <property type="entry name" value="LuxR_C_like"/>
    <property type="match status" value="1"/>
</dbReference>
<feature type="region of interest" description="Disordered" evidence="1">
    <location>
        <begin position="707"/>
        <end position="744"/>
    </location>
</feature>
<dbReference type="InterPro" id="IPR016032">
    <property type="entry name" value="Sig_transdc_resp-reg_C-effctor"/>
</dbReference>
<dbReference type="Gene3D" id="1.25.40.10">
    <property type="entry name" value="Tetratricopeptide repeat domain"/>
    <property type="match status" value="1"/>
</dbReference>
<dbReference type="PRINTS" id="PR00038">
    <property type="entry name" value="HTHLUXR"/>
</dbReference>
<dbReference type="InterPro" id="IPR011990">
    <property type="entry name" value="TPR-like_helical_dom_sf"/>
</dbReference>
<dbReference type="RefSeq" id="WP_344774991.1">
    <property type="nucleotide sequence ID" value="NZ_BAABBX010000009.1"/>
</dbReference>
<dbReference type="EMBL" id="BAABBX010000009">
    <property type="protein sequence ID" value="GAA4187545.1"/>
    <property type="molecule type" value="Genomic_DNA"/>
</dbReference>
<dbReference type="InterPro" id="IPR036388">
    <property type="entry name" value="WH-like_DNA-bd_sf"/>
</dbReference>
<dbReference type="Pfam" id="PF00196">
    <property type="entry name" value="GerE"/>
    <property type="match status" value="1"/>
</dbReference>
<keyword evidence="4" id="KW-1185">Reference proteome</keyword>
<evidence type="ECO:0000313" key="3">
    <source>
        <dbReference type="EMBL" id="GAA4187545.1"/>
    </source>
</evidence>
<organism evidence="3 4">
    <name type="scientific">Gryllotalpicola kribbensis</name>
    <dbReference type="NCBI Taxonomy" id="993084"/>
    <lineage>
        <taxon>Bacteria</taxon>
        <taxon>Bacillati</taxon>
        <taxon>Actinomycetota</taxon>
        <taxon>Actinomycetes</taxon>
        <taxon>Micrococcales</taxon>
        <taxon>Microbacteriaceae</taxon>
        <taxon>Gryllotalpicola</taxon>
    </lineage>
</organism>
<sequence length="829" mass="87137">MEDGKLIGRSHELRVARQALESGRGLLVTGVAGMGKTRFLAELSRTMTDAGASVLLTNSANAVVDLAALEARHPVVIVDDAHRLDIRLLELLCEDAGRRAITLCLAGLPISEVDPAQAAALSPVVHAWISATGAPRLRLPALAGPDAIELAEACAAPHALGAFWGEKIRRMSGGLPALIKVYVADAVRRGRLAQLPELLDPEARELPPAEAIELLRPRLAGRDRSLLSALAVLGRLSGVTIDRAREIVRRGDITALVDAELLEIGADEAVHVAPAVADVASSLLTAEQESTALEHAADILMRFAPEGSRSPIEAVFLVGTWLRLNACSALASYPAGEVREVLLAAARLYTRAGRAQQALALLARCPRTAGGDAMTLIERARASAALHDHDGALALLREAEPLVADEREARMLLNRYNCVLVWHLGDKRAFEAVTARAQDWLPGSPAWRSELALPDRFRELAPGEGGADAASVSSYLAALPAHRGTRASALAAGFLGRVLASSQDGDDCDELLRMASLEASETIGGAVRSSAAHTATFQVRACLLMAALVRHEAPDALPAMLRDVVATATALGGQSVQNLAFAKWFEALCAESAGDADAARRSLAAIDTSTVPERLQTWIEIEYARALALTGDVAEARTLLRRVAPTVRASGDSRAAFALARARVSLKLGAGQATQAAVLARTIAVRLEPASPALAALVLDEAQRRTPATQRAEALPDASAAAPSRGAGADRGEDVGRGEGPTSDRTAVITPIAPALHAAAWKLLSAREILVARLAATGRTNAQIAAELYLSVRTVESHLHHARVKLGVSGRDGLAAFFRASSPALEQAL</sequence>
<gene>
    <name evidence="3" type="ORF">GCM10022288_12680</name>
</gene>
<dbReference type="Gene3D" id="1.10.10.10">
    <property type="entry name" value="Winged helix-like DNA-binding domain superfamily/Winged helix DNA-binding domain"/>
    <property type="match status" value="1"/>
</dbReference>
<accession>A0ABP8APM6</accession>
<evidence type="ECO:0000313" key="4">
    <source>
        <dbReference type="Proteomes" id="UP001500213"/>
    </source>
</evidence>
<feature type="compositionally biased region" description="Low complexity" evidence="1">
    <location>
        <begin position="712"/>
        <end position="727"/>
    </location>
</feature>
<dbReference type="SUPFAM" id="SSF52540">
    <property type="entry name" value="P-loop containing nucleoside triphosphate hydrolases"/>
    <property type="match status" value="1"/>
</dbReference>
<proteinExistence type="predicted"/>
<dbReference type="InterPro" id="IPR027417">
    <property type="entry name" value="P-loop_NTPase"/>
</dbReference>
<reference evidence="4" key="1">
    <citation type="journal article" date="2019" name="Int. J. Syst. Evol. Microbiol.">
        <title>The Global Catalogue of Microorganisms (GCM) 10K type strain sequencing project: providing services to taxonomists for standard genome sequencing and annotation.</title>
        <authorList>
            <consortium name="The Broad Institute Genomics Platform"/>
            <consortium name="The Broad Institute Genome Sequencing Center for Infectious Disease"/>
            <person name="Wu L."/>
            <person name="Ma J."/>
        </authorList>
    </citation>
    <scope>NUCLEOTIDE SEQUENCE [LARGE SCALE GENOMIC DNA]</scope>
    <source>
        <strain evidence="4">JCM 17593</strain>
    </source>
</reference>
<comment type="caution">
    <text evidence="3">The sequence shown here is derived from an EMBL/GenBank/DDBJ whole genome shotgun (WGS) entry which is preliminary data.</text>
</comment>
<evidence type="ECO:0000256" key="1">
    <source>
        <dbReference type="SAM" id="MobiDB-lite"/>
    </source>
</evidence>
<name>A0ABP8APM6_9MICO</name>
<evidence type="ECO:0000259" key="2">
    <source>
        <dbReference type="PROSITE" id="PS50043"/>
    </source>
</evidence>
<dbReference type="SMART" id="SM00421">
    <property type="entry name" value="HTH_LUXR"/>
    <property type="match status" value="1"/>
</dbReference>
<dbReference type="SUPFAM" id="SSF46894">
    <property type="entry name" value="C-terminal effector domain of the bipartite response regulators"/>
    <property type="match status" value="1"/>
</dbReference>
<feature type="domain" description="HTH luxR-type" evidence="2">
    <location>
        <begin position="757"/>
        <end position="822"/>
    </location>
</feature>
<dbReference type="InterPro" id="IPR000792">
    <property type="entry name" value="Tscrpt_reg_LuxR_C"/>
</dbReference>
<dbReference type="SUPFAM" id="SSF48452">
    <property type="entry name" value="TPR-like"/>
    <property type="match status" value="1"/>
</dbReference>
<dbReference type="PROSITE" id="PS00622">
    <property type="entry name" value="HTH_LUXR_1"/>
    <property type="match status" value="1"/>
</dbReference>
<dbReference type="Proteomes" id="UP001500213">
    <property type="component" value="Unassembled WGS sequence"/>
</dbReference>
<dbReference type="PROSITE" id="PS50043">
    <property type="entry name" value="HTH_LUXR_2"/>
    <property type="match status" value="1"/>
</dbReference>
<feature type="compositionally biased region" description="Basic and acidic residues" evidence="1">
    <location>
        <begin position="728"/>
        <end position="737"/>
    </location>
</feature>
<protein>
    <submittedName>
        <fullName evidence="3">LuxR family transcriptional regulator</fullName>
    </submittedName>
</protein>